<dbReference type="AlphaFoldDB" id="A0A7U3RBJ9"/>
<protein>
    <submittedName>
        <fullName evidence="2">Elevenin</fullName>
    </submittedName>
</protein>
<feature type="signal peptide" evidence="1">
    <location>
        <begin position="1"/>
        <end position="20"/>
    </location>
</feature>
<name>A0A7U3RBJ9_CARVO</name>
<keyword evidence="1" id="KW-0732">Signal</keyword>
<evidence type="ECO:0000313" key="2">
    <source>
        <dbReference type="EMBL" id="QHB80542.1"/>
    </source>
</evidence>
<proteinExistence type="evidence at transcript level"/>
<accession>A0A7U3RBJ9</accession>
<evidence type="ECO:0000256" key="1">
    <source>
        <dbReference type="SAM" id="SignalP"/>
    </source>
</evidence>
<feature type="chain" id="PRO_5031270451" evidence="1">
    <location>
        <begin position="21"/>
        <end position="121"/>
    </location>
</feature>
<sequence>MFKYQFTLVLLMTSLLLVSTHPSNRVTSELRETPRRVNCWKYVFAPACRGAASKRIVSDINELASDDPDAYTDESSVVPTENRIKNVQDRLWFLEKHFEKRFRSADPEYDTILYPNRYGTN</sequence>
<organism evidence="2">
    <name type="scientific">Carabus violaceus</name>
    <name type="common">Violet ground beetle</name>
    <dbReference type="NCBI Taxonomy" id="41075"/>
    <lineage>
        <taxon>Eukaryota</taxon>
        <taxon>Metazoa</taxon>
        <taxon>Ecdysozoa</taxon>
        <taxon>Arthropoda</taxon>
        <taxon>Hexapoda</taxon>
        <taxon>Insecta</taxon>
        <taxon>Pterygota</taxon>
        <taxon>Neoptera</taxon>
        <taxon>Endopterygota</taxon>
        <taxon>Coleoptera</taxon>
        <taxon>Adephaga</taxon>
        <taxon>Caraboidea</taxon>
        <taxon>Carabidae</taxon>
        <taxon>Carabinae</taxon>
        <taxon>Carabini</taxon>
        <taxon>Carabina</taxon>
        <taxon>Carabus</taxon>
        <taxon>Megodontus</taxon>
    </lineage>
</organism>
<reference evidence="2" key="1">
    <citation type="journal article" date="2020" name="Insect Biochem. Mol. Biol.">
        <title>The Neuropeptidome of Carabus (Coleoptera, Adephaga: Carabidae).</title>
        <authorList>
            <person name="Ragionieri L."/>
            <person name="Predel R."/>
        </authorList>
    </citation>
    <scope>NUCLEOTIDE SEQUENCE</scope>
    <source>
        <strain evidence="2">21</strain>
    </source>
</reference>
<dbReference type="EMBL" id="MN837645">
    <property type="protein sequence ID" value="QHB80542.1"/>
    <property type="molecule type" value="mRNA"/>
</dbReference>